<protein>
    <recommendedName>
        <fullName evidence="3 9">Mediator of RNA polymerase II transcription subunit 16</fullName>
    </recommendedName>
    <alternativeName>
        <fullName evidence="8 9">Mediator complex subunit 16</fullName>
    </alternativeName>
</protein>
<dbReference type="EMBL" id="WWBZ02000033">
    <property type="protein sequence ID" value="KAF4306666.1"/>
    <property type="molecule type" value="Genomic_DNA"/>
</dbReference>
<proteinExistence type="inferred from homology"/>
<evidence type="ECO:0000256" key="3">
    <source>
        <dbReference type="ARBA" id="ARBA00019614"/>
    </source>
</evidence>
<gene>
    <name evidence="9" type="primary">MED16</name>
    <name evidence="11" type="ORF">GTA08_BOTSDO05078</name>
</gene>
<comment type="subcellular location">
    <subcellularLocation>
        <location evidence="1 9">Nucleus</location>
    </subcellularLocation>
</comment>
<dbReference type="PANTHER" id="PTHR13224">
    <property type="entry name" value="THYROID HORMONE RECEPTOR-ASSOCIATED PROTEIN-RELATED"/>
    <property type="match status" value="1"/>
</dbReference>
<evidence type="ECO:0000256" key="4">
    <source>
        <dbReference type="ARBA" id="ARBA00023015"/>
    </source>
</evidence>
<dbReference type="InterPro" id="IPR048338">
    <property type="entry name" value="Mediator_Med16"/>
</dbReference>
<keyword evidence="12" id="KW-1185">Reference proteome</keyword>
<evidence type="ECO:0000259" key="10">
    <source>
        <dbReference type="Pfam" id="PF11635"/>
    </source>
</evidence>
<keyword evidence="7 9" id="KW-0539">Nucleus</keyword>
<evidence type="ECO:0000256" key="1">
    <source>
        <dbReference type="ARBA" id="ARBA00004123"/>
    </source>
</evidence>
<evidence type="ECO:0000256" key="5">
    <source>
        <dbReference type="ARBA" id="ARBA00023159"/>
    </source>
</evidence>
<dbReference type="PANTHER" id="PTHR13224:SF6">
    <property type="entry name" value="MEDIATOR OF RNA POLYMERASE II TRANSCRIPTION SUBUNIT 16"/>
    <property type="match status" value="1"/>
</dbReference>
<evidence type="ECO:0000256" key="9">
    <source>
        <dbReference type="RuleBase" id="RU364149"/>
    </source>
</evidence>
<dbReference type="GO" id="GO:0016592">
    <property type="term" value="C:mediator complex"/>
    <property type="evidence" value="ECO:0007669"/>
    <property type="project" value="InterPro"/>
</dbReference>
<dbReference type="InterPro" id="IPR021665">
    <property type="entry name" value="Mediator_Med16_N"/>
</dbReference>
<evidence type="ECO:0000256" key="8">
    <source>
        <dbReference type="ARBA" id="ARBA00032015"/>
    </source>
</evidence>
<keyword evidence="6 9" id="KW-0804">Transcription</keyword>
<accession>A0A8H4ISI2</accession>
<dbReference type="OrthoDB" id="4139168at2759"/>
<keyword evidence="4 9" id="KW-0805">Transcription regulation</keyword>
<evidence type="ECO:0000313" key="11">
    <source>
        <dbReference type="EMBL" id="KAF4306666.1"/>
    </source>
</evidence>
<sequence>MPLMMEDDQYMDLFNEAEQIPIAVPTPPVKKLAQRLDELGESGCCQKIAWSKSGCVASITRDGRGVNLRAFQRNPTDGKWVLGDEAPLQIPSVHEEFPLVHVSWGHLGVDLAVVDAAGRILVYTAAQAGDRMKLSREPFSDHESESNALVGLHWLPVAPQQVRYHMIWSADRQEDKWQYRMTSHPWKEPHNPVHPRLSLGAFVCFTRGGTVRLLFQQPDQQWYEATAEVEASNSAKDAFTHASFTSDSEHSLLLAAHTVSGSILVYRVKINWNAQPGKSASPTFELSPLKAEDNCSPLGTDFDTGDAALGSSHKLSFPAKLTHLSFIPCGPDPGPTPSFPTVLAVFCHTPAPVPSLMDQTHAQQPPFSIVSRWELHSSTYSLHSGFDQLTAKKKPSESVGQRQKTNLKRLPDVVLGSATLGFFSLDFHTKFALYQSTGGVEFRDRYSMDIITADLNENKVSSLPQAGFSFTATDPALHLVLSPSACMLALLQPDGTTTLKTMEFGLGSLNSGETDPKISAAIAALVLQYSSASLQYMPGDDLFAIMPADMDNNLKRLFLRGTHQCMNVVADYPPEDASQKSFEAIFRNNVLRGCLSTQNLLGMTANGSRNVSSKLAWITLNLRFTSFLLSIPTNQARGGGPESFTMETAKSVTGLLKWTVDLMIYVMNDLIELANECKKHEADRGFVQKKVQERCSPGLFLLLCSFPRAIFRVTRQPLQLLLTISQWHIKNAPTVVHRSVFNGLLAAMISSPVHPPHLAALVAEVDNSARLCYNKAQYTDERRRATEREMLISAEIPDVLMPVVTRLLTHGIEKLLESVDPAKILYWDLRWLGLTEDKREKQFLEKNAVDVLRKIVISGKEGRRRRCVRCGSEMEDMEWMGGQNKCACGSPWAMGSFSKK</sequence>
<comment type="caution">
    <text evidence="11">The sequence shown here is derived from an EMBL/GenBank/DDBJ whole genome shotgun (WGS) entry which is preliminary data.</text>
</comment>
<comment type="similarity">
    <text evidence="2 9">Belongs to the Mediator complex subunit 16 family.</text>
</comment>
<dbReference type="GO" id="GO:0045893">
    <property type="term" value="P:positive regulation of DNA-templated transcription"/>
    <property type="evidence" value="ECO:0007669"/>
    <property type="project" value="TreeGrafter"/>
</dbReference>
<reference evidence="11" key="1">
    <citation type="submission" date="2020-04" db="EMBL/GenBank/DDBJ databases">
        <title>Genome Assembly and Annotation of Botryosphaeria dothidea sdau 11-99, a Latent Pathogen of Apple Fruit Ring Rot in China.</title>
        <authorList>
            <person name="Yu C."/>
            <person name="Diao Y."/>
            <person name="Lu Q."/>
            <person name="Zhao J."/>
            <person name="Cui S."/>
            <person name="Peng C."/>
            <person name="He B."/>
            <person name="Liu H."/>
        </authorList>
    </citation>
    <scope>NUCLEOTIDE SEQUENCE [LARGE SCALE GENOMIC DNA]</scope>
    <source>
        <strain evidence="11">Sdau11-99</strain>
    </source>
</reference>
<evidence type="ECO:0000256" key="7">
    <source>
        <dbReference type="ARBA" id="ARBA00023242"/>
    </source>
</evidence>
<keyword evidence="5 9" id="KW-0010">Activator</keyword>
<feature type="domain" description="Mediator complex subunit Med16 N-terminal" evidence="10">
    <location>
        <begin position="143"/>
        <end position="471"/>
    </location>
</feature>
<dbReference type="Pfam" id="PF11635">
    <property type="entry name" value="Med16_N"/>
    <property type="match status" value="1"/>
</dbReference>
<dbReference type="Proteomes" id="UP000572817">
    <property type="component" value="Unassembled WGS sequence"/>
</dbReference>
<evidence type="ECO:0000256" key="6">
    <source>
        <dbReference type="ARBA" id="ARBA00023163"/>
    </source>
</evidence>
<evidence type="ECO:0000313" key="12">
    <source>
        <dbReference type="Proteomes" id="UP000572817"/>
    </source>
</evidence>
<comment type="function">
    <text evidence="9">Component of the Mediator complex, a coactivator involved in the regulated transcription of nearly all RNA polymerase II-dependent genes. Mediator functions as a bridge to convey information from gene-specific regulatory proteins to the basal RNA polymerase II transcription machinery. Mediator is recruited to promoters by direct interactions with regulatory proteins and serves as a scaffold for the assembly of a functional preinitiation complex with RNA polymerase II and the general transcription factors.</text>
</comment>
<evidence type="ECO:0000256" key="2">
    <source>
        <dbReference type="ARBA" id="ARBA00006543"/>
    </source>
</evidence>
<comment type="subunit">
    <text evidence="9">Component of the Mediator complex.</text>
</comment>
<organism evidence="11 12">
    <name type="scientific">Botryosphaeria dothidea</name>
    <dbReference type="NCBI Taxonomy" id="55169"/>
    <lineage>
        <taxon>Eukaryota</taxon>
        <taxon>Fungi</taxon>
        <taxon>Dikarya</taxon>
        <taxon>Ascomycota</taxon>
        <taxon>Pezizomycotina</taxon>
        <taxon>Dothideomycetes</taxon>
        <taxon>Dothideomycetes incertae sedis</taxon>
        <taxon>Botryosphaeriales</taxon>
        <taxon>Botryosphaeriaceae</taxon>
        <taxon>Botryosphaeria</taxon>
    </lineage>
</organism>
<dbReference type="AlphaFoldDB" id="A0A8H4ISI2"/>
<name>A0A8H4ISI2_9PEZI</name>